<name>A0A3P6QNG4_CYLGO</name>
<evidence type="ECO:0000313" key="3">
    <source>
        <dbReference type="Proteomes" id="UP000271889"/>
    </source>
</evidence>
<dbReference type="InterPro" id="IPR027417">
    <property type="entry name" value="P-loop_NTPase"/>
</dbReference>
<proteinExistence type="predicted"/>
<dbReference type="Gene3D" id="3.40.50.300">
    <property type="entry name" value="P-loop containing nucleotide triphosphate hydrolases"/>
    <property type="match status" value="1"/>
</dbReference>
<dbReference type="Proteomes" id="UP000271889">
    <property type="component" value="Unassembled WGS sequence"/>
</dbReference>
<gene>
    <name evidence="2" type="ORF">CGOC_LOCUS2423</name>
</gene>
<sequence>MPEFPFVHFGLDKQIVDAIHKSEHEPPHQIRIKFAILIVSRVKGRDYEFVFLHRDMLQNERNGYLQPFRKKVNIMVTTDVAGEFVQNFRVVWISLEFELCSTVTLQGTMTHMCAGLDVLIIQEFIGSFYAELPCLVVRYCCFVVNDSHVLDLNKSTDVHTVPHGRGSFAGQKGASYTLVTDNDMERLTRPQRQRGQGDAPKRKA</sequence>
<keyword evidence="3" id="KW-1185">Reference proteome</keyword>
<dbReference type="SUPFAM" id="SSF52540">
    <property type="entry name" value="P-loop containing nucleoside triphosphate hydrolases"/>
    <property type="match status" value="1"/>
</dbReference>
<dbReference type="AlphaFoldDB" id="A0A3P6QNG4"/>
<evidence type="ECO:0000256" key="1">
    <source>
        <dbReference type="SAM" id="MobiDB-lite"/>
    </source>
</evidence>
<evidence type="ECO:0000313" key="2">
    <source>
        <dbReference type="EMBL" id="VDK52576.1"/>
    </source>
</evidence>
<dbReference type="EMBL" id="UYRV01005417">
    <property type="protein sequence ID" value="VDK52576.1"/>
    <property type="molecule type" value="Genomic_DNA"/>
</dbReference>
<reference evidence="2 3" key="1">
    <citation type="submission" date="2018-11" db="EMBL/GenBank/DDBJ databases">
        <authorList>
            <consortium name="Pathogen Informatics"/>
        </authorList>
    </citation>
    <scope>NUCLEOTIDE SEQUENCE [LARGE SCALE GENOMIC DNA]</scope>
</reference>
<feature type="region of interest" description="Disordered" evidence="1">
    <location>
        <begin position="185"/>
        <end position="204"/>
    </location>
</feature>
<organism evidence="2 3">
    <name type="scientific">Cylicostephanus goldi</name>
    <name type="common">Nematode worm</name>
    <dbReference type="NCBI Taxonomy" id="71465"/>
    <lineage>
        <taxon>Eukaryota</taxon>
        <taxon>Metazoa</taxon>
        <taxon>Ecdysozoa</taxon>
        <taxon>Nematoda</taxon>
        <taxon>Chromadorea</taxon>
        <taxon>Rhabditida</taxon>
        <taxon>Rhabditina</taxon>
        <taxon>Rhabditomorpha</taxon>
        <taxon>Strongyloidea</taxon>
        <taxon>Strongylidae</taxon>
        <taxon>Cylicostephanus</taxon>
    </lineage>
</organism>
<protein>
    <submittedName>
        <fullName evidence="2">Uncharacterized protein</fullName>
    </submittedName>
</protein>
<accession>A0A3P6QNG4</accession>